<dbReference type="Proteomes" id="UP000024635">
    <property type="component" value="Unassembled WGS sequence"/>
</dbReference>
<accession>A0A016UDK6</accession>
<evidence type="ECO:0000313" key="1">
    <source>
        <dbReference type="EMBL" id="EYC13409.1"/>
    </source>
</evidence>
<dbReference type="EMBL" id="JARK01001380">
    <property type="protein sequence ID" value="EYC13409.1"/>
    <property type="molecule type" value="Genomic_DNA"/>
</dbReference>
<comment type="caution">
    <text evidence="1">The sequence shown here is derived from an EMBL/GenBank/DDBJ whole genome shotgun (WGS) entry which is preliminary data.</text>
</comment>
<keyword evidence="2" id="KW-1185">Reference proteome</keyword>
<dbReference type="AlphaFoldDB" id="A0A016UDK6"/>
<gene>
    <name evidence="1" type="primary">Acey_s0044.g976</name>
    <name evidence="1" type="ORF">Y032_0044g976</name>
</gene>
<sequence length="89" mass="10248">MRLSGARRHFRKIFDEPRRSAYDNAYYVGGAALLSRRAVNAGGKLFWNDCMCCRGHRVPNVCGCRQRTRRHAAAVQHCRGAAEWRRLID</sequence>
<name>A0A016UDK6_9BILA</name>
<protein>
    <submittedName>
        <fullName evidence="1">Uncharacterized protein</fullName>
    </submittedName>
</protein>
<organism evidence="1 2">
    <name type="scientific">Ancylostoma ceylanicum</name>
    <dbReference type="NCBI Taxonomy" id="53326"/>
    <lineage>
        <taxon>Eukaryota</taxon>
        <taxon>Metazoa</taxon>
        <taxon>Ecdysozoa</taxon>
        <taxon>Nematoda</taxon>
        <taxon>Chromadorea</taxon>
        <taxon>Rhabditida</taxon>
        <taxon>Rhabditina</taxon>
        <taxon>Rhabditomorpha</taxon>
        <taxon>Strongyloidea</taxon>
        <taxon>Ancylostomatidae</taxon>
        <taxon>Ancylostomatinae</taxon>
        <taxon>Ancylostoma</taxon>
    </lineage>
</organism>
<proteinExistence type="predicted"/>
<evidence type="ECO:0000313" key="2">
    <source>
        <dbReference type="Proteomes" id="UP000024635"/>
    </source>
</evidence>
<reference evidence="2" key="1">
    <citation type="journal article" date="2015" name="Nat. Genet.">
        <title>The genome and transcriptome of the zoonotic hookworm Ancylostoma ceylanicum identify infection-specific gene families.</title>
        <authorList>
            <person name="Schwarz E.M."/>
            <person name="Hu Y."/>
            <person name="Antoshechkin I."/>
            <person name="Miller M.M."/>
            <person name="Sternberg P.W."/>
            <person name="Aroian R.V."/>
        </authorList>
    </citation>
    <scope>NUCLEOTIDE SEQUENCE</scope>
    <source>
        <strain evidence="2">HY135</strain>
    </source>
</reference>